<reference evidence="2" key="1">
    <citation type="submission" date="2016-04" db="EMBL/GenBank/DDBJ databases">
        <authorList>
            <person name="Nguyen H.D."/>
            <person name="Samba Siva P."/>
            <person name="Cullis J."/>
            <person name="Levesque C.A."/>
            <person name="Hambleton S."/>
        </authorList>
    </citation>
    <scope>NUCLEOTIDE SEQUENCE</scope>
    <source>
        <strain evidence="2">DAOMC 236416</strain>
    </source>
</reference>
<dbReference type="EMBL" id="LWDF02000443">
    <property type="protein sequence ID" value="KAE8248567.1"/>
    <property type="molecule type" value="Genomic_DNA"/>
</dbReference>
<organism evidence="2 3">
    <name type="scientific">Tilletia indica</name>
    <dbReference type="NCBI Taxonomy" id="43049"/>
    <lineage>
        <taxon>Eukaryota</taxon>
        <taxon>Fungi</taxon>
        <taxon>Dikarya</taxon>
        <taxon>Basidiomycota</taxon>
        <taxon>Ustilaginomycotina</taxon>
        <taxon>Exobasidiomycetes</taxon>
        <taxon>Tilletiales</taxon>
        <taxon>Tilletiaceae</taxon>
        <taxon>Tilletia</taxon>
    </lineage>
</organism>
<evidence type="ECO:0000313" key="2">
    <source>
        <dbReference type="EMBL" id="KAE8248567.1"/>
    </source>
</evidence>
<name>A0A177TG88_9BASI</name>
<protein>
    <submittedName>
        <fullName evidence="2">Uncharacterized protein</fullName>
    </submittedName>
</protein>
<proteinExistence type="predicted"/>
<evidence type="ECO:0000256" key="1">
    <source>
        <dbReference type="SAM" id="MobiDB-lite"/>
    </source>
</evidence>
<feature type="compositionally biased region" description="Polar residues" evidence="1">
    <location>
        <begin position="168"/>
        <end position="187"/>
    </location>
</feature>
<dbReference type="Proteomes" id="UP000077521">
    <property type="component" value="Unassembled WGS sequence"/>
</dbReference>
<feature type="region of interest" description="Disordered" evidence="1">
    <location>
        <begin position="106"/>
        <end position="195"/>
    </location>
</feature>
<evidence type="ECO:0000313" key="3">
    <source>
        <dbReference type="Proteomes" id="UP000077521"/>
    </source>
</evidence>
<reference evidence="2" key="2">
    <citation type="journal article" date="2019" name="IMA Fungus">
        <title>Genome sequencing and comparison of five Tilletia species to identify candidate genes for the detection of regulated species infecting wheat.</title>
        <authorList>
            <person name="Nguyen H.D.T."/>
            <person name="Sultana T."/>
            <person name="Kesanakurti P."/>
            <person name="Hambleton S."/>
        </authorList>
    </citation>
    <scope>NUCLEOTIDE SEQUENCE</scope>
    <source>
        <strain evidence="2">DAOMC 236416</strain>
    </source>
</reference>
<dbReference type="AlphaFoldDB" id="A0A177TG88"/>
<comment type="caution">
    <text evidence="2">The sequence shown here is derived from an EMBL/GenBank/DDBJ whole genome shotgun (WGS) entry which is preliminary data.</text>
</comment>
<sequence>MNATKADSSFAMYWRRTDDPNLTIYDRIYWVMQWVFNDPRGELHGGRPATVTTASEELVWIARNFGQEPEPRRMTLDEVIAATRRNDARRAKKLNIHPIGRAIWGGRGLKRRSPKSSVPHKDYEAETEEAIDTMEQASPSSSAAVSEGLQAEEDTSSEEDIRMEDGVSMQTVNNARRFKNQQYVRNNSDSEDSVE</sequence>
<feature type="compositionally biased region" description="Polar residues" evidence="1">
    <location>
        <begin position="135"/>
        <end position="144"/>
    </location>
</feature>
<keyword evidence="3" id="KW-1185">Reference proteome</keyword>
<gene>
    <name evidence="2" type="ORF">A4X13_0g5557</name>
</gene>
<accession>A0A177TG88</accession>